<dbReference type="AlphaFoldDB" id="S4HZN1"/>
<accession>S4HZN1</accession>
<comment type="caution">
    <text evidence="2">The sequence shown here is derived from an EMBL/GenBank/DDBJ whole genome shotgun (WGS) entry which is preliminary data.</text>
</comment>
<keyword evidence="1" id="KW-1133">Transmembrane helix</keyword>
<gene>
    <name evidence="2" type="ORF">HMPREF1581_01115</name>
</gene>
<reference evidence="2 3" key="1">
    <citation type="submission" date="2013-06" db="EMBL/GenBank/DDBJ databases">
        <authorList>
            <person name="Weinstock G."/>
            <person name="Sodergren E."/>
            <person name="Lobos E.A."/>
            <person name="Fulton L."/>
            <person name="Fulton R."/>
            <person name="Courtney L."/>
            <person name="Fronick C."/>
            <person name="O'Laughlin M."/>
            <person name="Godfrey J."/>
            <person name="Wilson R.M."/>
            <person name="Miner T."/>
            <person name="Farmer C."/>
            <person name="Delehaunty K."/>
            <person name="Cordes M."/>
            <person name="Minx P."/>
            <person name="Tomlinson C."/>
            <person name="Chen J."/>
            <person name="Wollam A."/>
            <person name="Pepin K.H."/>
            <person name="Bhonagiri V."/>
            <person name="Zhang X."/>
            <person name="Warren W."/>
            <person name="Mitreva M."/>
            <person name="Mardis E.R."/>
            <person name="Wilson R.K."/>
        </authorList>
    </citation>
    <scope>NUCLEOTIDE SEQUENCE [LARGE SCALE GENOMIC DNA]</scope>
    <source>
        <strain evidence="2 3">JCP8108</strain>
    </source>
</reference>
<proteinExistence type="predicted"/>
<evidence type="ECO:0000313" key="2">
    <source>
        <dbReference type="EMBL" id="EPI46183.1"/>
    </source>
</evidence>
<organism evidence="2 3">
    <name type="scientific">Gardnerella vaginalis JCP8108</name>
    <dbReference type="NCBI Taxonomy" id="1261066"/>
    <lineage>
        <taxon>Bacteria</taxon>
        <taxon>Bacillati</taxon>
        <taxon>Actinomycetota</taxon>
        <taxon>Actinomycetes</taxon>
        <taxon>Bifidobacteriales</taxon>
        <taxon>Bifidobacteriaceae</taxon>
        <taxon>Gardnerella</taxon>
    </lineage>
</organism>
<evidence type="ECO:0000256" key="1">
    <source>
        <dbReference type="SAM" id="Phobius"/>
    </source>
</evidence>
<sequence>MRRNKHLKRNHTARFYCNRRAFLLLLFNCGFLIFNFQFFGFILIFLIILILLTSDSIFNSDIAYNDFGDYLILLCCNKRL</sequence>
<name>S4HZN1_GARVA</name>
<keyword evidence="1" id="KW-0472">Membrane</keyword>
<dbReference type="EMBL" id="ATJJ01000086">
    <property type="protein sequence ID" value="EPI46183.1"/>
    <property type="molecule type" value="Genomic_DNA"/>
</dbReference>
<feature type="transmembrane region" description="Helical" evidence="1">
    <location>
        <begin position="21"/>
        <end position="52"/>
    </location>
</feature>
<evidence type="ECO:0000313" key="3">
    <source>
        <dbReference type="Proteomes" id="UP000014521"/>
    </source>
</evidence>
<dbReference type="Proteomes" id="UP000014521">
    <property type="component" value="Unassembled WGS sequence"/>
</dbReference>
<keyword evidence="1" id="KW-0812">Transmembrane</keyword>
<protein>
    <submittedName>
        <fullName evidence="2">Uncharacterized protein</fullName>
    </submittedName>
</protein>
<dbReference type="HOGENOM" id="CLU_2584708_0_0_11"/>